<dbReference type="EMBL" id="GBRH01191553">
    <property type="protein sequence ID" value="JAE06343.1"/>
    <property type="molecule type" value="Transcribed_RNA"/>
</dbReference>
<name>A0A0A9FDJ9_ARUDO</name>
<reference evidence="1" key="2">
    <citation type="journal article" date="2015" name="Data Brief">
        <title>Shoot transcriptome of the giant reed, Arundo donax.</title>
        <authorList>
            <person name="Barrero R.A."/>
            <person name="Guerrero F.D."/>
            <person name="Moolhuijzen P."/>
            <person name="Goolsby J.A."/>
            <person name="Tidwell J."/>
            <person name="Bellgard S.E."/>
            <person name="Bellgard M.I."/>
        </authorList>
    </citation>
    <scope>NUCLEOTIDE SEQUENCE</scope>
    <source>
        <tissue evidence="1">Shoot tissue taken approximately 20 cm above the soil surface</tissue>
    </source>
</reference>
<evidence type="ECO:0000313" key="1">
    <source>
        <dbReference type="EMBL" id="JAE06343.1"/>
    </source>
</evidence>
<protein>
    <submittedName>
        <fullName evidence="1">Uncharacterized protein</fullName>
    </submittedName>
</protein>
<reference evidence="1" key="1">
    <citation type="submission" date="2014-09" db="EMBL/GenBank/DDBJ databases">
        <authorList>
            <person name="Magalhaes I.L.F."/>
            <person name="Oliveira U."/>
            <person name="Santos F.R."/>
            <person name="Vidigal T.H.D.A."/>
            <person name="Brescovit A.D."/>
            <person name="Santos A.J."/>
        </authorList>
    </citation>
    <scope>NUCLEOTIDE SEQUENCE</scope>
    <source>
        <tissue evidence="1">Shoot tissue taken approximately 20 cm above the soil surface</tissue>
    </source>
</reference>
<sequence length="42" mass="4758">MKRSQEFDALVFSDGYLSGSAEHRYNAFYEVGSHSIMDPAFP</sequence>
<organism evidence="1">
    <name type="scientific">Arundo donax</name>
    <name type="common">Giant reed</name>
    <name type="synonym">Donax arundinaceus</name>
    <dbReference type="NCBI Taxonomy" id="35708"/>
    <lineage>
        <taxon>Eukaryota</taxon>
        <taxon>Viridiplantae</taxon>
        <taxon>Streptophyta</taxon>
        <taxon>Embryophyta</taxon>
        <taxon>Tracheophyta</taxon>
        <taxon>Spermatophyta</taxon>
        <taxon>Magnoliopsida</taxon>
        <taxon>Liliopsida</taxon>
        <taxon>Poales</taxon>
        <taxon>Poaceae</taxon>
        <taxon>PACMAD clade</taxon>
        <taxon>Arundinoideae</taxon>
        <taxon>Arundineae</taxon>
        <taxon>Arundo</taxon>
    </lineage>
</organism>
<proteinExistence type="predicted"/>
<dbReference type="AlphaFoldDB" id="A0A0A9FDJ9"/>
<accession>A0A0A9FDJ9</accession>